<keyword evidence="3" id="KW-1185">Reference proteome</keyword>
<evidence type="ECO:0000313" key="3">
    <source>
        <dbReference type="Proteomes" id="UP000039865"/>
    </source>
</evidence>
<organism evidence="2 3">
    <name type="scientific">Stylonychia lemnae</name>
    <name type="common">Ciliate</name>
    <dbReference type="NCBI Taxonomy" id="5949"/>
    <lineage>
        <taxon>Eukaryota</taxon>
        <taxon>Sar</taxon>
        <taxon>Alveolata</taxon>
        <taxon>Ciliophora</taxon>
        <taxon>Intramacronucleata</taxon>
        <taxon>Spirotrichea</taxon>
        <taxon>Stichotrichia</taxon>
        <taxon>Sporadotrichida</taxon>
        <taxon>Oxytrichidae</taxon>
        <taxon>Stylonychinae</taxon>
        <taxon>Stylonychia</taxon>
    </lineage>
</organism>
<sequence>MRLVQKAMRQKLFLSTNTSLAGLVGTKQQLDTNHIKQDFDQIKLNYNFQQNTARESSQKMRLENFPNIEKIKNYEENIDTDDNQEEVKKLPRVANDQNEKIPNIDHQEDQIQNLSNSLISKNDSNSPSSSEFNQLVKKILLNQPNVKSKFLQPINQMQDNIDTINSRQNNNSANIIMNRRKLKNKFMREDVNNKFNNFQQQLQMAENENILINSDQIDDQNNQLEKEKDELAFEEYEFISIKRKKESLNFL</sequence>
<dbReference type="EMBL" id="CCKQ01019600">
    <property type="protein sequence ID" value="CDW91613.1"/>
    <property type="molecule type" value="Genomic_DNA"/>
</dbReference>
<protein>
    <submittedName>
        <fullName evidence="2">Uncharacterized protein</fullName>
    </submittedName>
</protein>
<evidence type="ECO:0000313" key="2">
    <source>
        <dbReference type="EMBL" id="CDW91613.1"/>
    </source>
</evidence>
<proteinExistence type="predicted"/>
<accession>A0A078BDE0</accession>
<dbReference type="Proteomes" id="UP000039865">
    <property type="component" value="Unassembled WGS sequence"/>
</dbReference>
<keyword evidence="1" id="KW-0175">Coiled coil</keyword>
<feature type="coiled-coil region" evidence="1">
    <location>
        <begin position="188"/>
        <end position="237"/>
    </location>
</feature>
<dbReference type="InParanoid" id="A0A078BDE0"/>
<name>A0A078BDE0_STYLE</name>
<dbReference type="AlphaFoldDB" id="A0A078BDE0"/>
<reference evidence="2 3" key="1">
    <citation type="submission" date="2014-06" db="EMBL/GenBank/DDBJ databases">
        <authorList>
            <person name="Swart Estienne"/>
        </authorList>
    </citation>
    <scope>NUCLEOTIDE SEQUENCE [LARGE SCALE GENOMIC DNA]</scope>
    <source>
        <strain evidence="2 3">130c</strain>
    </source>
</reference>
<evidence type="ECO:0000256" key="1">
    <source>
        <dbReference type="SAM" id="Coils"/>
    </source>
</evidence>
<gene>
    <name evidence="2" type="primary">Contig11853.g12675</name>
    <name evidence="2" type="ORF">STYLEM_20771</name>
</gene>